<comment type="similarity">
    <text evidence="2">Belongs to the glycosyltransferase 2 family.</text>
</comment>
<comment type="pathway">
    <text evidence="1">Cell wall biogenesis; cell wall polysaccharide biosynthesis.</text>
</comment>
<evidence type="ECO:0000313" key="8">
    <source>
        <dbReference type="Proteomes" id="UP001078443"/>
    </source>
</evidence>
<accession>A0ABT4CZW1</accession>
<evidence type="ECO:0000313" key="7">
    <source>
        <dbReference type="EMBL" id="MCY6484519.1"/>
    </source>
</evidence>
<dbReference type="RefSeq" id="WP_268040821.1">
    <property type="nucleotide sequence ID" value="NZ_JAPQER010000003.1"/>
</dbReference>
<evidence type="ECO:0000256" key="3">
    <source>
        <dbReference type="ARBA" id="ARBA00022676"/>
    </source>
</evidence>
<dbReference type="CDD" id="cd04186">
    <property type="entry name" value="GT_2_like_c"/>
    <property type="match status" value="1"/>
</dbReference>
<sequence length="317" mass="36624">MKVSIVIPNYNGAKYIKGCIASLKKQTYDNYELIIVDNASQDNSIEIIEKYHPQVNLIKNKQNYGFSITVNQGIKAACGKYVVLLNNDTEVFEDWLKNLVECIEQDKKIFSVCSKMLRYNEKDKIDDAGDEYCILGWAYKCGDGTSINRYNKDREVFSSCGGAAIYRKSVFEQIGYFDESFFAYLEDVDISYRAKIYGYKNIYCSGAKVYHIGSATSGSRHNAFKVKLAARNNLYVIFKNMPLFQRIINLPFLFIGHVIKYLYFIKKGLGNEYKQGIKEALINRKNISKVKFEIKNLINYVKIELNLILNLFKMIKY</sequence>
<dbReference type="Proteomes" id="UP001078443">
    <property type="component" value="Unassembled WGS sequence"/>
</dbReference>
<keyword evidence="3" id="KW-0328">Glycosyltransferase</keyword>
<feature type="domain" description="Glycosyltransferase 2-like" evidence="6">
    <location>
        <begin position="4"/>
        <end position="174"/>
    </location>
</feature>
<dbReference type="SUPFAM" id="SSF53448">
    <property type="entry name" value="Nucleotide-diphospho-sugar transferases"/>
    <property type="match status" value="1"/>
</dbReference>
<keyword evidence="8" id="KW-1185">Reference proteome</keyword>
<keyword evidence="5" id="KW-0812">Transmembrane</keyword>
<keyword evidence="4" id="KW-0808">Transferase</keyword>
<evidence type="ECO:0000259" key="6">
    <source>
        <dbReference type="Pfam" id="PF00535"/>
    </source>
</evidence>
<comment type="caution">
    <text evidence="7">The sequence shown here is derived from an EMBL/GenBank/DDBJ whole genome shotgun (WGS) entry which is preliminary data.</text>
</comment>
<dbReference type="InterPro" id="IPR001173">
    <property type="entry name" value="Glyco_trans_2-like"/>
</dbReference>
<evidence type="ECO:0000256" key="1">
    <source>
        <dbReference type="ARBA" id="ARBA00004776"/>
    </source>
</evidence>
<gene>
    <name evidence="7" type="ORF">OW763_09220</name>
</gene>
<keyword evidence="5" id="KW-0472">Membrane</keyword>
<evidence type="ECO:0000256" key="5">
    <source>
        <dbReference type="SAM" id="Phobius"/>
    </source>
</evidence>
<reference evidence="7" key="1">
    <citation type="submission" date="2022-12" db="EMBL/GenBank/DDBJ databases">
        <authorList>
            <person name="Wang J."/>
        </authorList>
    </citation>
    <scope>NUCLEOTIDE SEQUENCE</scope>
    <source>
        <strain evidence="7">HY-45-18</strain>
    </source>
</reference>
<dbReference type="InterPro" id="IPR029044">
    <property type="entry name" value="Nucleotide-diphossugar_trans"/>
</dbReference>
<dbReference type="Pfam" id="PF00535">
    <property type="entry name" value="Glycos_transf_2"/>
    <property type="match status" value="1"/>
</dbReference>
<feature type="transmembrane region" description="Helical" evidence="5">
    <location>
        <begin position="247"/>
        <end position="265"/>
    </location>
</feature>
<organism evidence="7 8">
    <name type="scientific">Clostridium aestuarii</name>
    <dbReference type="NCBI Taxonomy" id="338193"/>
    <lineage>
        <taxon>Bacteria</taxon>
        <taxon>Bacillati</taxon>
        <taxon>Bacillota</taxon>
        <taxon>Clostridia</taxon>
        <taxon>Eubacteriales</taxon>
        <taxon>Clostridiaceae</taxon>
        <taxon>Clostridium</taxon>
    </lineage>
</organism>
<dbReference type="PANTHER" id="PTHR43179:SF12">
    <property type="entry name" value="GALACTOFURANOSYLTRANSFERASE GLFT2"/>
    <property type="match status" value="1"/>
</dbReference>
<dbReference type="PANTHER" id="PTHR43179">
    <property type="entry name" value="RHAMNOSYLTRANSFERASE WBBL"/>
    <property type="match status" value="1"/>
</dbReference>
<evidence type="ECO:0000256" key="4">
    <source>
        <dbReference type="ARBA" id="ARBA00022679"/>
    </source>
</evidence>
<dbReference type="Gene3D" id="3.90.550.10">
    <property type="entry name" value="Spore Coat Polysaccharide Biosynthesis Protein SpsA, Chain A"/>
    <property type="match status" value="1"/>
</dbReference>
<name>A0ABT4CZW1_9CLOT</name>
<evidence type="ECO:0000256" key="2">
    <source>
        <dbReference type="ARBA" id="ARBA00006739"/>
    </source>
</evidence>
<protein>
    <submittedName>
        <fullName evidence="7">Glycosyltransferase family 2 protein</fullName>
    </submittedName>
</protein>
<proteinExistence type="inferred from homology"/>
<dbReference type="EMBL" id="JAPQER010000003">
    <property type="protein sequence ID" value="MCY6484519.1"/>
    <property type="molecule type" value="Genomic_DNA"/>
</dbReference>
<keyword evidence="5" id="KW-1133">Transmembrane helix</keyword>